<dbReference type="InterPro" id="IPR003010">
    <property type="entry name" value="C-N_Hydrolase"/>
</dbReference>
<dbReference type="SUPFAM" id="SSF56317">
    <property type="entry name" value="Carbon-nitrogen hydrolase"/>
    <property type="match status" value="1"/>
</dbReference>
<dbReference type="InterPro" id="IPR036526">
    <property type="entry name" value="C-N_Hydrolase_sf"/>
</dbReference>
<feature type="transmembrane region" description="Helical" evidence="9">
    <location>
        <begin position="71"/>
        <end position="94"/>
    </location>
</feature>
<evidence type="ECO:0000256" key="4">
    <source>
        <dbReference type="ARBA" id="ARBA00022679"/>
    </source>
</evidence>
<dbReference type="Gene3D" id="3.60.110.10">
    <property type="entry name" value="Carbon-nitrogen hydrolase"/>
    <property type="match status" value="1"/>
</dbReference>
<evidence type="ECO:0000256" key="1">
    <source>
        <dbReference type="ARBA" id="ARBA00004651"/>
    </source>
</evidence>
<sequence>MLGSLLGLCQGWPWGWLPAQLLLVLQLALLFAPGVGVGVAALRAAAFGAAMALAGYAGFLSDLPGARPGQLLLAGVGLVAVHALLLAACAALAVRLPASPAVRALLAWPALWCLHEALLAQGPLAMPWLRLGQLQAPHGPWAAALPLGGTLLAGLLMWWTAGLLWQAWVRPAGRRRALLAGVALLAVVNGLGRQTWTQASGELDAVLLQTGAAPEAADEAGTQQRMATLMTAAQVARSQLLVGPQLALRKTASALPDDYLRQLAHELDRRDSDLLLGLYVAPGDGRLHNAVLSLGSSGPQRYLKRQLFPFGEFVPAQGALRDWLAAGAALQDTSRGPADAEPLWLGGHRVSLSLCFELAFPGLWRQEAATSEVLVNLSSAAAHPGTLLQRQFDQQAAARALEFQKPLLHATDLGGAFALDHGGHTVARLARDTAASLPVTLQARRGLTPFARFGDALAQSLAVAGLVLALLWQPGRAVQPSLRLQAQRGQVLMAGVALILMSAGLLYYMVNSGQAVTEKMRVTNAADAAAYSAGVVEARALNYDAYLNRAMVANQIAIAQMVSVGSWVRYFANAVDEVPASGTDIFFMMSPSLEGYKILAIFAATKVVLEYYTGQSANYYADYVLQYGVGPIIAAHDAVVVAMAASQGLVHANLTAGVRQKQIADDVAQAMDPQLKTQVVLASHGFDNFTKAYANDDRGRFADVTMRSRDGFSRERNWTVSAPDIPLFKKNGEMKKRAGTELIGYDEWRGMDTLELHGERFGCGKWGLSWCGDIQKPLGWAAVNIPKNNCSGSGSSSGANGYHGNAYGENRRTANKAEGEMERPGYYCFSGLPAVRELRNVAPNAELSTGITLFVTKDHAQLRTSGGAAQAKPSGQLALFNDKPAGAKLAALARAQVFFDRISPRADGRTEIASLYNPYWRVRLVAPTAVDRAWAAAQQGGLALP</sequence>
<evidence type="ECO:0000256" key="7">
    <source>
        <dbReference type="ARBA" id="ARBA00023136"/>
    </source>
</evidence>
<dbReference type="EMBL" id="JBIGHW010000008">
    <property type="protein sequence ID" value="MFG6442182.1"/>
    <property type="molecule type" value="Genomic_DNA"/>
</dbReference>
<evidence type="ECO:0000256" key="3">
    <source>
        <dbReference type="ARBA" id="ARBA00022475"/>
    </source>
</evidence>
<keyword evidence="7 9" id="KW-0472">Membrane</keyword>
<keyword evidence="5 9" id="KW-0812">Transmembrane</keyword>
<proteinExistence type="inferred from homology"/>
<feature type="transmembrane region" description="Helical" evidence="9">
    <location>
        <begin position="450"/>
        <end position="471"/>
    </location>
</feature>
<protein>
    <submittedName>
        <fullName evidence="11">Apolipoprotein N-acyltransferase</fullName>
        <ecNumber evidence="11">2.3.1.269</ecNumber>
    </submittedName>
</protein>
<dbReference type="PANTHER" id="PTHR38686">
    <property type="entry name" value="APOLIPOPROTEIN N-ACYLTRANSFERASE"/>
    <property type="match status" value="1"/>
</dbReference>
<feature type="transmembrane region" description="Helical" evidence="9">
    <location>
        <begin position="177"/>
        <end position="196"/>
    </location>
</feature>
<comment type="caution">
    <text evidence="11">The sequence shown here is derived from an EMBL/GenBank/DDBJ whole genome shotgun (WGS) entry which is preliminary data.</text>
</comment>
<feature type="transmembrane region" description="Helical" evidence="9">
    <location>
        <begin position="12"/>
        <end position="32"/>
    </location>
</feature>
<accession>A0ABW7FLG0</accession>
<dbReference type="GO" id="GO:0016746">
    <property type="term" value="F:acyltransferase activity"/>
    <property type="evidence" value="ECO:0007669"/>
    <property type="project" value="UniProtKB-KW"/>
</dbReference>
<dbReference type="InterPro" id="IPR004563">
    <property type="entry name" value="Apolipo_AcylTrfase"/>
</dbReference>
<evidence type="ECO:0000256" key="2">
    <source>
        <dbReference type="ARBA" id="ARBA00010065"/>
    </source>
</evidence>
<gene>
    <name evidence="11" type="primary">lnt</name>
    <name evidence="11" type="ORF">ACG0Z3_15980</name>
</gene>
<keyword evidence="4 11" id="KW-0808">Transferase</keyword>
<evidence type="ECO:0000256" key="5">
    <source>
        <dbReference type="ARBA" id="ARBA00022692"/>
    </source>
</evidence>
<evidence type="ECO:0000313" key="12">
    <source>
        <dbReference type="Proteomes" id="UP001606301"/>
    </source>
</evidence>
<dbReference type="PANTHER" id="PTHR38686:SF1">
    <property type="entry name" value="APOLIPOPROTEIN N-ACYLTRANSFERASE"/>
    <property type="match status" value="1"/>
</dbReference>
<dbReference type="Pfam" id="PF00795">
    <property type="entry name" value="CN_hydrolase"/>
    <property type="match status" value="1"/>
</dbReference>
<dbReference type="NCBIfam" id="TIGR00546">
    <property type="entry name" value="lnt"/>
    <property type="match status" value="1"/>
</dbReference>
<comment type="subcellular location">
    <subcellularLocation>
        <location evidence="1">Cell membrane</location>
        <topology evidence="1">Multi-pass membrane protein</topology>
    </subcellularLocation>
</comment>
<keyword evidence="12" id="KW-1185">Reference proteome</keyword>
<evidence type="ECO:0000256" key="8">
    <source>
        <dbReference type="ARBA" id="ARBA00023315"/>
    </source>
</evidence>
<feature type="transmembrane region" description="Helical" evidence="9">
    <location>
        <begin position="39"/>
        <end position="59"/>
    </location>
</feature>
<evidence type="ECO:0000313" key="11">
    <source>
        <dbReference type="EMBL" id="MFG6442182.1"/>
    </source>
</evidence>
<dbReference type="EC" id="2.3.1.269" evidence="11"/>
<name>A0ABW7FLG0_9BURK</name>
<evidence type="ECO:0000259" key="10">
    <source>
        <dbReference type="PROSITE" id="PS50263"/>
    </source>
</evidence>
<feature type="transmembrane region" description="Helical" evidence="9">
    <location>
        <begin position="491"/>
        <end position="510"/>
    </location>
</feature>
<dbReference type="Proteomes" id="UP001606301">
    <property type="component" value="Unassembled WGS sequence"/>
</dbReference>
<dbReference type="PROSITE" id="PS50263">
    <property type="entry name" value="CN_HYDROLASE"/>
    <property type="match status" value="1"/>
</dbReference>
<feature type="transmembrane region" description="Helical" evidence="9">
    <location>
        <begin position="106"/>
        <end position="129"/>
    </location>
</feature>
<feature type="domain" description="CN hydrolase" evidence="10">
    <location>
        <begin position="203"/>
        <end position="443"/>
    </location>
</feature>
<feature type="transmembrane region" description="Helical" evidence="9">
    <location>
        <begin position="141"/>
        <end position="165"/>
    </location>
</feature>
<organism evidence="11 12">
    <name type="scientific">Pelomonas margarita</name>
    <dbReference type="NCBI Taxonomy" id="3299031"/>
    <lineage>
        <taxon>Bacteria</taxon>
        <taxon>Pseudomonadati</taxon>
        <taxon>Pseudomonadota</taxon>
        <taxon>Betaproteobacteria</taxon>
        <taxon>Burkholderiales</taxon>
        <taxon>Sphaerotilaceae</taxon>
        <taxon>Roseateles</taxon>
    </lineage>
</organism>
<evidence type="ECO:0000256" key="9">
    <source>
        <dbReference type="SAM" id="Phobius"/>
    </source>
</evidence>
<evidence type="ECO:0000256" key="6">
    <source>
        <dbReference type="ARBA" id="ARBA00022989"/>
    </source>
</evidence>
<keyword evidence="3" id="KW-1003">Cell membrane</keyword>
<keyword evidence="8 11" id="KW-0012">Acyltransferase</keyword>
<comment type="similarity">
    <text evidence="2">Belongs to the CN hydrolase family. Apolipoprotein N-acyltransferase subfamily.</text>
</comment>
<keyword evidence="6 9" id="KW-1133">Transmembrane helix</keyword>
<reference evidence="11 12" key="1">
    <citation type="submission" date="2024-08" db="EMBL/GenBank/DDBJ databases">
        <authorList>
            <person name="Lu H."/>
        </authorList>
    </citation>
    <scope>NUCLEOTIDE SEQUENCE [LARGE SCALE GENOMIC DNA]</scope>
    <source>
        <strain evidence="11 12">LKC17W</strain>
    </source>
</reference>